<accession>A0A4Y9AA08</accession>
<dbReference type="AlphaFoldDB" id="A0A4Y9AA08"/>
<name>A0A4Y9AA08_9BACI</name>
<dbReference type="EMBL" id="SRHY01000071">
    <property type="protein sequence ID" value="TFJ90686.1"/>
    <property type="molecule type" value="Genomic_DNA"/>
</dbReference>
<evidence type="ECO:0000313" key="2">
    <source>
        <dbReference type="Proteomes" id="UP000298484"/>
    </source>
</evidence>
<keyword evidence="2" id="KW-1185">Reference proteome</keyword>
<reference evidence="1 2" key="1">
    <citation type="submission" date="2019-03" db="EMBL/GenBank/DDBJ databases">
        <title>Genome sequence of Lentibacillus salicampi ATCC BAA-719.</title>
        <authorList>
            <person name="Maclea K.S."/>
            <person name="Simoes Junior M."/>
        </authorList>
    </citation>
    <scope>NUCLEOTIDE SEQUENCE [LARGE SCALE GENOMIC DNA]</scope>
    <source>
        <strain evidence="1 2">ATCC BAA-719</strain>
    </source>
</reference>
<protein>
    <submittedName>
        <fullName evidence="1">Uncharacterized protein</fullName>
    </submittedName>
</protein>
<dbReference type="RefSeq" id="WP_135111811.1">
    <property type="nucleotide sequence ID" value="NZ_SRHY01000071.1"/>
</dbReference>
<evidence type="ECO:0000313" key="1">
    <source>
        <dbReference type="EMBL" id="TFJ90686.1"/>
    </source>
</evidence>
<proteinExistence type="predicted"/>
<gene>
    <name evidence="1" type="ORF">E4U82_18970</name>
</gene>
<organism evidence="1 2">
    <name type="scientific">Lentibacillus salicampi</name>
    <dbReference type="NCBI Taxonomy" id="175306"/>
    <lineage>
        <taxon>Bacteria</taxon>
        <taxon>Bacillati</taxon>
        <taxon>Bacillota</taxon>
        <taxon>Bacilli</taxon>
        <taxon>Bacillales</taxon>
        <taxon>Bacillaceae</taxon>
        <taxon>Lentibacillus</taxon>
    </lineage>
</organism>
<dbReference type="Proteomes" id="UP000298484">
    <property type="component" value="Unassembled WGS sequence"/>
</dbReference>
<comment type="caution">
    <text evidence="1">The sequence shown here is derived from an EMBL/GenBank/DDBJ whole genome shotgun (WGS) entry which is preliminary data.</text>
</comment>
<sequence>MNKKYLVVAVVFILVVVTVFAFNFPVIKSDANGLSNGEKKNEQLSEVIKIIENEIKKNDVVRSITVKKKDSVKIENSIIIETSINFSVKSNADTQKADKIITKIVKAKKQLSDYNSFRVQVNSANGNILSGAVFVN</sequence>